<sequence>MTPPDCDTTPRHFDSVEWPKYRLDFLASPEGCIFQTAFNAWDSVPAVALVRMVNTSDETIEVSFVPSGVLTPKALWDAEYPEQILDWNRQRSAGGEIVTAPLVPGEMREFGPTWMTHSLLSGRMAKGVTFAQPPLPVDYIEGRTLVADLEFVIRMGGPESMMALRRKFQATFTARYFPLPPDPE</sequence>
<dbReference type="AlphaFoldDB" id="A0A1I3U5T4"/>
<dbReference type="EMBL" id="FORA01000007">
    <property type="protein sequence ID" value="SFJ78938.1"/>
    <property type="molecule type" value="Genomic_DNA"/>
</dbReference>
<evidence type="ECO:0000313" key="1">
    <source>
        <dbReference type="EMBL" id="SFJ78938.1"/>
    </source>
</evidence>
<keyword evidence="2" id="KW-1185">Reference proteome</keyword>
<dbReference type="STRING" id="390807.SAMN04488095_3659"/>
<dbReference type="Proteomes" id="UP000199110">
    <property type="component" value="Unassembled WGS sequence"/>
</dbReference>
<reference evidence="1 2" key="1">
    <citation type="submission" date="2016-10" db="EMBL/GenBank/DDBJ databases">
        <authorList>
            <person name="de Groot N.N."/>
        </authorList>
    </citation>
    <scope>NUCLEOTIDE SEQUENCE [LARGE SCALE GENOMIC DNA]</scope>
    <source>
        <strain evidence="1 2">DSM 19073</strain>
    </source>
</reference>
<proteinExistence type="predicted"/>
<gene>
    <name evidence="1" type="ORF">SAMN04488095_3659</name>
</gene>
<protein>
    <submittedName>
        <fullName evidence="1">Uncharacterized protein</fullName>
    </submittedName>
</protein>
<name>A0A1I3U5T4_9RHOB</name>
<accession>A0A1I3U5T4</accession>
<organism evidence="1 2">
    <name type="scientific">Jannaschia pohangensis</name>
    <dbReference type="NCBI Taxonomy" id="390807"/>
    <lineage>
        <taxon>Bacteria</taxon>
        <taxon>Pseudomonadati</taxon>
        <taxon>Pseudomonadota</taxon>
        <taxon>Alphaproteobacteria</taxon>
        <taxon>Rhodobacterales</taxon>
        <taxon>Roseobacteraceae</taxon>
        <taxon>Jannaschia</taxon>
    </lineage>
</organism>
<evidence type="ECO:0000313" key="2">
    <source>
        <dbReference type="Proteomes" id="UP000199110"/>
    </source>
</evidence>
<dbReference type="RefSeq" id="WP_139212412.1">
    <property type="nucleotide sequence ID" value="NZ_FORA01000007.1"/>
</dbReference>